<dbReference type="RefSeq" id="WP_023765462.1">
    <property type="nucleotide sequence ID" value="NZ_CP100477.1"/>
</dbReference>
<keyword evidence="3" id="KW-1185">Reference proteome</keyword>
<dbReference type="PANTHER" id="PTHR34980:SF1">
    <property type="entry name" value="INNER MEMBRANE PROTEIN"/>
    <property type="match status" value="1"/>
</dbReference>
<dbReference type="PANTHER" id="PTHR34980">
    <property type="entry name" value="INNER MEMBRANE PROTEIN-RELATED-RELATED"/>
    <property type="match status" value="1"/>
</dbReference>
<accession>A0ABV1YPD2</accession>
<evidence type="ECO:0000313" key="2">
    <source>
        <dbReference type="EMBL" id="MER8937048.1"/>
    </source>
</evidence>
<proteinExistence type="predicted"/>
<comment type="caution">
    <text evidence="2">The sequence shown here is derived from an EMBL/GenBank/DDBJ whole genome shotgun (WGS) entry which is preliminary data.</text>
</comment>
<gene>
    <name evidence="2" type="ORF">NKI33_29370</name>
</gene>
<sequence length="117" mass="13330">MDWKYLLTSYEGRINRAKFWASVGVIFVGAVIAMILDNILGTTFNQMPYGFIYLLYSLAMLYSVFAFYAKRWHDRGKSGWWSLIILVPFIGAIWFLVECGILEGTKGANQYGPDPLA</sequence>
<dbReference type="Pfam" id="PF05656">
    <property type="entry name" value="DUF805"/>
    <property type="match status" value="1"/>
</dbReference>
<keyword evidence="1" id="KW-0472">Membrane</keyword>
<feature type="transmembrane region" description="Helical" evidence="1">
    <location>
        <begin position="80"/>
        <end position="97"/>
    </location>
</feature>
<evidence type="ECO:0000256" key="1">
    <source>
        <dbReference type="SAM" id="Phobius"/>
    </source>
</evidence>
<organism evidence="2 3">
    <name type="scientific">Mesorhizobium opportunistum</name>
    <dbReference type="NCBI Taxonomy" id="593909"/>
    <lineage>
        <taxon>Bacteria</taxon>
        <taxon>Pseudomonadati</taxon>
        <taxon>Pseudomonadota</taxon>
        <taxon>Alphaproteobacteria</taxon>
        <taxon>Hyphomicrobiales</taxon>
        <taxon>Phyllobacteriaceae</taxon>
        <taxon>Mesorhizobium</taxon>
    </lineage>
</organism>
<dbReference type="Proteomes" id="UP001464387">
    <property type="component" value="Unassembled WGS sequence"/>
</dbReference>
<keyword evidence="1" id="KW-0812">Transmembrane</keyword>
<dbReference type="EMBL" id="JAMYPJ010000063">
    <property type="protein sequence ID" value="MER8937048.1"/>
    <property type="molecule type" value="Genomic_DNA"/>
</dbReference>
<reference evidence="2 3" key="1">
    <citation type="journal article" date="2024" name="Proc. Natl. Acad. Sci. U.S.A.">
        <title>The evolutionary genomics of adaptation to stress in wild rhizobium bacteria.</title>
        <authorList>
            <person name="Kehlet-Delgado H."/>
            <person name="Montoya A.P."/>
            <person name="Jensen K.T."/>
            <person name="Wendlandt C.E."/>
            <person name="Dexheimer C."/>
            <person name="Roberts M."/>
            <person name="Torres Martinez L."/>
            <person name="Friesen M.L."/>
            <person name="Griffitts J.S."/>
            <person name="Porter S.S."/>
        </authorList>
    </citation>
    <scope>NUCLEOTIDE SEQUENCE [LARGE SCALE GENOMIC DNA]</scope>
    <source>
        <strain evidence="2 3">M0729</strain>
    </source>
</reference>
<dbReference type="InterPro" id="IPR008523">
    <property type="entry name" value="DUF805"/>
</dbReference>
<keyword evidence="1" id="KW-1133">Transmembrane helix</keyword>
<name>A0ABV1YPD2_9HYPH</name>
<protein>
    <submittedName>
        <fullName evidence="2">DUF805 domain-containing protein</fullName>
    </submittedName>
</protein>
<evidence type="ECO:0000313" key="3">
    <source>
        <dbReference type="Proteomes" id="UP001464387"/>
    </source>
</evidence>
<feature type="transmembrane region" description="Helical" evidence="1">
    <location>
        <begin position="20"/>
        <end position="41"/>
    </location>
</feature>
<feature type="transmembrane region" description="Helical" evidence="1">
    <location>
        <begin position="47"/>
        <end position="68"/>
    </location>
</feature>